<name>A0AAI8VPP1_9PEZI</name>
<dbReference type="AlphaFoldDB" id="A0AAI8VPP1"/>
<gene>
    <name evidence="1" type="ORF">KHLLAP_LOCUS8774</name>
</gene>
<reference evidence="1" key="1">
    <citation type="submission" date="2023-10" db="EMBL/GenBank/DDBJ databases">
        <authorList>
            <person name="Hackl T."/>
        </authorList>
    </citation>
    <scope>NUCLEOTIDE SEQUENCE</scope>
</reference>
<dbReference type="Gene3D" id="1.20.5.340">
    <property type="match status" value="2"/>
</dbReference>
<organism evidence="1 2">
    <name type="scientific">Anthostomella pinea</name>
    <dbReference type="NCBI Taxonomy" id="933095"/>
    <lineage>
        <taxon>Eukaryota</taxon>
        <taxon>Fungi</taxon>
        <taxon>Dikarya</taxon>
        <taxon>Ascomycota</taxon>
        <taxon>Pezizomycotina</taxon>
        <taxon>Sordariomycetes</taxon>
        <taxon>Xylariomycetidae</taxon>
        <taxon>Xylariales</taxon>
        <taxon>Xylariaceae</taxon>
        <taxon>Anthostomella</taxon>
    </lineage>
</organism>
<comment type="caution">
    <text evidence="1">The sequence shown here is derived from an EMBL/GenBank/DDBJ whole genome shotgun (WGS) entry which is preliminary data.</text>
</comment>
<evidence type="ECO:0000313" key="1">
    <source>
        <dbReference type="EMBL" id="CAJ2508306.1"/>
    </source>
</evidence>
<keyword evidence="2" id="KW-1185">Reference proteome</keyword>
<accession>A0AAI8VPP1</accession>
<sequence length="276" mass="29972">MIKNYWNGKEVMALLLDQRGKDVPITEAVISTIAQSFNKEVMALLLDRRGKDVPITEVVVSTIAQSFNKEVMALLLDRRGDEVPVTEEVVKAAAGNRGNGKEVMALLLDRRGDEVSITEEVVKAAAGNRGNGKEVMALLLHRSLLTRSFISNDVLRIASACGQLDILRFLSRQAYIVTVPEDDFAIARLYNAAASGTTTTVKKLLQTRTPPDTQNIWGSPLSLSMIHQVIRLQPGCRAVSCKTHSASFRNDEAANTIASSTSTSWTSNAISSLASS</sequence>
<dbReference type="EMBL" id="CAUWAG010000010">
    <property type="protein sequence ID" value="CAJ2508306.1"/>
    <property type="molecule type" value="Genomic_DNA"/>
</dbReference>
<evidence type="ECO:0000313" key="2">
    <source>
        <dbReference type="Proteomes" id="UP001295740"/>
    </source>
</evidence>
<proteinExistence type="predicted"/>
<protein>
    <submittedName>
        <fullName evidence="1">Uu.00g094920.m01.CDS01</fullName>
    </submittedName>
</protein>
<dbReference type="Proteomes" id="UP001295740">
    <property type="component" value="Unassembled WGS sequence"/>
</dbReference>
<dbReference type="InterPro" id="IPR055530">
    <property type="entry name" value="DUF7104"/>
</dbReference>
<dbReference type="SUPFAM" id="SSF140860">
    <property type="entry name" value="Pseudo ankyrin repeat-like"/>
    <property type="match status" value="1"/>
</dbReference>
<dbReference type="Pfam" id="PF23397">
    <property type="entry name" value="DUF7104"/>
    <property type="match status" value="4"/>
</dbReference>